<evidence type="ECO:0000256" key="1">
    <source>
        <dbReference type="ARBA" id="ARBA00023172"/>
    </source>
</evidence>
<dbReference type="OrthoDB" id="3163890at2759"/>
<keyword evidence="1" id="KW-0233">DNA recombination</keyword>
<dbReference type="GO" id="GO:0015074">
    <property type="term" value="P:DNA integration"/>
    <property type="evidence" value="ECO:0007669"/>
    <property type="project" value="InterPro"/>
</dbReference>
<evidence type="ECO:0000313" key="2">
    <source>
        <dbReference type="EMBL" id="KLO05934.1"/>
    </source>
</evidence>
<protein>
    <recommendedName>
        <fullName evidence="4">DNA breaking-rejoining enzyme</fullName>
    </recommendedName>
</protein>
<dbReference type="EMBL" id="KQ086253">
    <property type="protein sequence ID" value="KLO05934.1"/>
    <property type="molecule type" value="Genomic_DNA"/>
</dbReference>
<accession>A0A0H2R2D7</accession>
<organism evidence="2 3">
    <name type="scientific">Schizopora paradoxa</name>
    <dbReference type="NCBI Taxonomy" id="27342"/>
    <lineage>
        <taxon>Eukaryota</taxon>
        <taxon>Fungi</taxon>
        <taxon>Dikarya</taxon>
        <taxon>Basidiomycota</taxon>
        <taxon>Agaricomycotina</taxon>
        <taxon>Agaricomycetes</taxon>
        <taxon>Hymenochaetales</taxon>
        <taxon>Schizoporaceae</taxon>
        <taxon>Schizopora</taxon>
    </lineage>
</organism>
<dbReference type="InterPro" id="IPR052925">
    <property type="entry name" value="Phage_Integrase-like_Recomb"/>
</dbReference>
<evidence type="ECO:0008006" key="4">
    <source>
        <dbReference type="Google" id="ProtNLM"/>
    </source>
</evidence>
<dbReference type="SUPFAM" id="SSF56349">
    <property type="entry name" value="DNA breaking-rejoining enzymes"/>
    <property type="match status" value="1"/>
</dbReference>
<name>A0A0H2R2D7_9AGAM</name>
<reference evidence="2 3" key="1">
    <citation type="submission" date="2015-04" db="EMBL/GenBank/DDBJ databases">
        <title>Complete genome sequence of Schizopora paradoxa KUC8140, a cosmopolitan wood degrader in East Asia.</title>
        <authorList>
            <consortium name="DOE Joint Genome Institute"/>
            <person name="Min B."/>
            <person name="Park H."/>
            <person name="Jang Y."/>
            <person name="Kim J.-J."/>
            <person name="Kim K.H."/>
            <person name="Pangilinan J."/>
            <person name="Lipzen A."/>
            <person name="Riley R."/>
            <person name="Grigoriev I.V."/>
            <person name="Spatafora J.W."/>
            <person name="Choi I.-G."/>
        </authorList>
    </citation>
    <scope>NUCLEOTIDE SEQUENCE [LARGE SCALE GENOMIC DNA]</scope>
    <source>
        <strain evidence="2 3">KUC8140</strain>
    </source>
</reference>
<dbReference type="InterPro" id="IPR013762">
    <property type="entry name" value="Integrase-like_cat_sf"/>
</dbReference>
<gene>
    <name evidence="2" type="ORF">SCHPADRAFT_838709</name>
</gene>
<sequence>MDIDSGETKSLSNLKNVSTYNTAQKMRAAMSHQYGRVFKHGMQPFTENPIKPGTYNGNPSMSDDISQYMISLRRRKVRGGETVVSAKAMEEKTLEALYKYNLQYLREANAPSYSEAKKGKRGDGNGEGIDSEGKSTWAGCNVRMMLWFFYTISFLCLLRCDEALRIRWEDISVEEWLDDGEKSIRLKVTLPFRKTHQTGGVLPFYLYPDRQRPHLCPVTAFCVWYNIVSTRFGSCTGYVFRKRTGKNGVSADSGESLSHASLMESFKNNLMDISVNPDPYGTHSFRRGGAQWLAMVKRWPYRNICSWAGWSDNLDNPATLFKYLLSVVDAPIVKREEYMDPHRLGGDKCGVCGRSCPCA</sequence>
<dbReference type="InterPro" id="IPR011010">
    <property type="entry name" value="DNA_brk_join_enz"/>
</dbReference>
<proteinExistence type="predicted"/>
<keyword evidence="3" id="KW-1185">Reference proteome</keyword>
<dbReference type="Proteomes" id="UP000053477">
    <property type="component" value="Unassembled WGS sequence"/>
</dbReference>
<dbReference type="PANTHER" id="PTHR34605">
    <property type="entry name" value="PHAGE_INTEGRASE DOMAIN-CONTAINING PROTEIN"/>
    <property type="match status" value="1"/>
</dbReference>
<dbReference type="GO" id="GO:0006310">
    <property type="term" value="P:DNA recombination"/>
    <property type="evidence" value="ECO:0007669"/>
    <property type="project" value="UniProtKB-KW"/>
</dbReference>
<dbReference type="GO" id="GO:0003677">
    <property type="term" value="F:DNA binding"/>
    <property type="evidence" value="ECO:0007669"/>
    <property type="project" value="InterPro"/>
</dbReference>
<dbReference type="PANTHER" id="PTHR34605:SF4">
    <property type="entry name" value="DNA ADENINE METHYLTRANSFERASE"/>
    <property type="match status" value="1"/>
</dbReference>
<dbReference type="AlphaFoldDB" id="A0A0H2R2D7"/>
<dbReference type="InParanoid" id="A0A0H2R2D7"/>
<dbReference type="Gene3D" id="1.10.443.10">
    <property type="entry name" value="Intergrase catalytic core"/>
    <property type="match status" value="1"/>
</dbReference>
<evidence type="ECO:0000313" key="3">
    <source>
        <dbReference type="Proteomes" id="UP000053477"/>
    </source>
</evidence>